<keyword evidence="1" id="KW-0812">Transmembrane</keyword>
<dbReference type="Proteomes" id="UP000308705">
    <property type="component" value="Unassembled WGS sequence"/>
</dbReference>
<dbReference type="AlphaFoldDB" id="A0A4U3MKU6"/>
<dbReference type="EMBL" id="SZQA01000004">
    <property type="protein sequence ID" value="TKK90218.1"/>
    <property type="molecule type" value="Genomic_DNA"/>
</dbReference>
<keyword evidence="1" id="KW-1133">Transmembrane helix</keyword>
<evidence type="ECO:0000256" key="1">
    <source>
        <dbReference type="SAM" id="Phobius"/>
    </source>
</evidence>
<dbReference type="RefSeq" id="WP_137246264.1">
    <property type="nucleotide sequence ID" value="NZ_SZQA01000004.1"/>
</dbReference>
<gene>
    <name evidence="2" type="ORF">FDA94_07330</name>
</gene>
<keyword evidence="3" id="KW-1185">Reference proteome</keyword>
<feature type="transmembrane region" description="Helical" evidence="1">
    <location>
        <begin position="83"/>
        <end position="104"/>
    </location>
</feature>
<reference evidence="2 3" key="1">
    <citation type="submission" date="2019-04" db="EMBL/GenBank/DDBJ databases">
        <title>Herbidospora sp. NEAU-GS14.nov., a novel actinomycete isolated from soil.</title>
        <authorList>
            <person name="Han L."/>
        </authorList>
    </citation>
    <scope>NUCLEOTIDE SEQUENCE [LARGE SCALE GENOMIC DNA]</scope>
    <source>
        <strain evidence="2 3">NEAU-GS14</strain>
    </source>
</reference>
<sequence>MAEPVQPPRPAMFSLTDTRDAEEVSVRGLVFTGFLLAALVTTSWILLTVPTTLTEQWIVGATVTLTGIVAFFGLYASVRKMRVALAGALFVAWLLLNTYAFVIGPLDDRKEFWDTLRQFMTVAVAFYFGSETIVQATKVFQAGKITSETIRRTGMAPDPAGVRAALNVDAERARRKA</sequence>
<feature type="transmembrane region" description="Helical" evidence="1">
    <location>
        <begin position="57"/>
        <end position="76"/>
    </location>
</feature>
<dbReference type="OrthoDB" id="3523916at2"/>
<accession>A0A4U3MKU6</accession>
<keyword evidence="1" id="KW-0472">Membrane</keyword>
<protein>
    <submittedName>
        <fullName evidence="2">Uncharacterized protein</fullName>
    </submittedName>
</protein>
<feature type="transmembrane region" description="Helical" evidence="1">
    <location>
        <begin position="116"/>
        <end position="134"/>
    </location>
</feature>
<organism evidence="2 3">
    <name type="scientific">Herbidospora galbida</name>
    <dbReference type="NCBI Taxonomy" id="2575442"/>
    <lineage>
        <taxon>Bacteria</taxon>
        <taxon>Bacillati</taxon>
        <taxon>Actinomycetota</taxon>
        <taxon>Actinomycetes</taxon>
        <taxon>Streptosporangiales</taxon>
        <taxon>Streptosporangiaceae</taxon>
        <taxon>Herbidospora</taxon>
    </lineage>
</organism>
<evidence type="ECO:0000313" key="3">
    <source>
        <dbReference type="Proteomes" id="UP000308705"/>
    </source>
</evidence>
<proteinExistence type="predicted"/>
<feature type="transmembrane region" description="Helical" evidence="1">
    <location>
        <begin position="29"/>
        <end position="51"/>
    </location>
</feature>
<evidence type="ECO:0000313" key="2">
    <source>
        <dbReference type="EMBL" id="TKK90218.1"/>
    </source>
</evidence>
<name>A0A4U3MKU6_9ACTN</name>
<comment type="caution">
    <text evidence="2">The sequence shown here is derived from an EMBL/GenBank/DDBJ whole genome shotgun (WGS) entry which is preliminary data.</text>
</comment>